<name>A0A9X3J4D2_9BACT</name>
<dbReference type="EMBL" id="JAPNKE010000002">
    <property type="protein sequence ID" value="MCY1013754.1"/>
    <property type="molecule type" value="Genomic_DNA"/>
</dbReference>
<dbReference type="Proteomes" id="UP001150924">
    <property type="component" value="Unassembled WGS sequence"/>
</dbReference>
<evidence type="ECO:0000313" key="3">
    <source>
        <dbReference type="Proteomes" id="UP001150924"/>
    </source>
</evidence>
<gene>
    <name evidence="2" type="ORF">OV079_51175</name>
</gene>
<dbReference type="Gene3D" id="1.10.600.10">
    <property type="entry name" value="Farnesyl Diphosphate Synthase"/>
    <property type="match status" value="1"/>
</dbReference>
<feature type="region of interest" description="Disordered" evidence="1">
    <location>
        <begin position="138"/>
        <end position="177"/>
    </location>
</feature>
<proteinExistence type="predicted"/>
<dbReference type="AlphaFoldDB" id="A0A9X3J4D2"/>
<evidence type="ECO:0000313" key="2">
    <source>
        <dbReference type="EMBL" id="MCY1013754.1"/>
    </source>
</evidence>
<dbReference type="InterPro" id="IPR008949">
    <property type="entry name" value="Isoprenoid_synthase_dom_sf"/>
</dbReference>
<reference evidence="2" key="1">
    <citation type="submission" date="2022-11" db="EMBL/GenBank/DDBJ databases">
        <title>Minimal conservation of predation-associated metabolite biosynthetic gene clusters underscores biosynthetic potential of Myxococcota including descriptions for ten novel species: Archangium lansinium sp. nov., Myxococcus landrumus sp. nov., Nannocystis bai.</title>
        <authorList>
            <person name="Ahearne A."/>
            <person name="Stevens C."/>
            <person name="Phillips K."/>
        </authorList>
    </citation>
    <scope>NUCLEOTIDE SEQUENCE</scope>
    <source>
        <strain evidence="2">Na p29</strain>
    </source>
</reference>
<sequence>MVYGSTRDMAGAKVFVKRLSSFMPIELGATPPPTTSFELGLADLWQRTAASLSVDDRRKLRKVIEGTVESWLWRLQNRIQHRIPDPIDYVEMRRWTCGAELTTVFCRLGQQGAAIPPRSSAPDRCARWRTRIRITSACSTTSTPTRRDGNRGRAPQLRAGRGAVPRLWEGPGRPGGE</sequence>
<evidence type="ECO:0000256" key="1">
    <source>
        <dbReference type="SAM" id="MobiDB-lite"/>
    </source>
</evidence>
<protein>
    <submittedName>
        <fullName evidence="2">Terpene synthase family protein</fullName>
    </submittedName>
</protein>
<keyword evidence="3" id="KW-1185">Reference proteome</keyword>
<dbReference type="RefSeq" id="WP_267777870.1">
    <property type="nucleotide sequence ID" value="NZ_JAPNKE010000002.1"/>
</dbReference>
<accession>A0A9X3J4D2</accession>
<comment type="caution">
    <text evidence="2">The sequence shown here is derived from an EMBL/GenBank/DDBJ whole genome shotgun (WGS) entry which is preliminary data.</text>
</comment>
<organism evidence="2 3">
    <name type="scientific">Nannocystis pusilla</name>
    <dbReference type="NCBI Taxonomy" id="889268"/>
    <lineage>
        <taxon>Bacteria</taxon>
        <taxon>Pseudomonadati</taxon>
        <taxon>Myxococcota</taxon>
        <taxon>Polyangia</taxon>
        <taxon>Nannocystales</taxon>
        <taxon>Nannocystaceae</taxon>
        <taxon>Nannocystis</taxon>
    </lineage>
</organism>
<dbReference type="Pfam" id="PF19086">
    <property type="entry name" value="Terpene_syn_C_2"/>
    <property type="match status" value="1"/>
</dbReference>
<dbReference type="SUPFAM" id="SSF48576">
    <property type="entry name" value="Terpenoid synthases"/>
    <property type="match status" value="1"/>
</dbReference>